<gene>
    <name evidence="2" type="ORF">H0E87_015032</name>
</gene>
<evidence type="ECO:0000313" key="3">
    <source>
        <dbReference type="Proteomes" id="UP000807159"/>
    </source>
</evidence>
<keyword evidence="1" id="KW-0732">Signal</keyword>
<accession>A0A8T2Y3I4</accession>
<feature type="signal peptide" evidence="1">
    <location>
        <begin position="1"/>
        <end position="19"/>
    </location>
</feature>
<protein>
    <submittedName>
        <fullName evidence="2">Uncharacterized protein</fullName>
    </submittedName>
</protein>
<name>A0A8T2Y3I4_POPDE</name>
<evidence type="ECO:0000256" key="1">
    <source>
        <dbReference type="SAM" id="SignalP"/>
    </source>
</evidence>
<comment type="caution">
    <text evidence="2">The sequence shown here is derived from an EMBL/GenBank/DDBJ whole genome shotgun (WGS) entry which is preliminary data.</text>
</comment>
<feature type="chain" id="PRO_5035737073" evidence="1">
    <location>
        <begin position="20"/>
        <end position="145"/>
    </location>
</feature>
<dbReference type="Proteomes" id="UP000807159">
    <property type="component" value="Chromosome 8"/>
</dbReference>
<dbReference type="AlphaFoldDB" id="A0A8T2Y3I4"/>
<organism evidence="2 3">
    <name type="scientific">Populus deltoides</name>
    <name type="common">Eastern poplar</name>
    <name type="synonym">Eastern cottonwood</name>
    <dbReference type="NCBI Taxonomy" id="3696"/>
    <lineage>
        <taxon>Eukaryota</taxon>
        <taxon>Viridiplantae</taxon>
        <taxon>Streptophyta</taxon>
        <taxon>Embryophyta</taxon>
        <taxon>Tracheophyta</taxon>
        <taxon>Spermatophyta</taxon>
        <taxon>Magnoliopsida</taxon>
        <taxon>eudicotyledons</taxon>
        <taxon>Gunneridae</taxon>
        <taxon>Pentapetalae</taxon>
        <taxon>rosids</taxon>
        <taxon>fabids</taxon>
        <taxon>Malpighiales</taxon>
        <taxon>Salicaceae</taxon>
        <taxon>Saliceae</taxon>
        <taxon>Populus</taxon>
    </lineage>
</organism>
<proteinExistence type="predicted"/>
<dbReference type="EMBL" id="JACEGQ020000008">
    <property type="protein sequence ID" value="KAH8499647.1"/>
    <property type="molecule type" value="Genomic_DNA"/>
</dbReference>
<reference evidence="2" key="1">
    <citation type="journal article" date="2021" name="J. Hered.">
        <title>Genome Assembly of Salicaceae Populus deltoides (Eastern Cottonwood) I-69 Based on Nanopore Sequencing and Hi-C Technologies.</title>
        <authorList>
            <person name="Bai S."/>
            <person name="Wu H."/>
            <person name="Zhang J."/>
            <person name="Pan Z."/>
            <person name="Zhao W."/>
            <person name="Li Z."/>
            <person name="Tong C."/>
        </authorList>
    </citation>
    <scope>NUCLEOTIDE SEQUENCE</scope>
    <source>
        <tissue evidence="2">Leaf</tissue>
    </source>
</reference>
<sequence length="145" mass="16105">MFFLCGWLGIGFVGPRIWKLIIGGVEFNIIVEGTSMSCPLLVELLLCYEMHTCIGPADFATKSLVTTTHNLDNFDKNIKALANGEESSPFIHGGLIDPSGTLNRPYRHGHKVTIFHSFGLSSCDSYEHIQGQHVWELTGLHKKEC</sequence>
<keyword evidence="3" id="KW-1185">Reference proteome</keyword>
<evidence type="ECO:0000313" key="2">
    <source>
        <dbReference type="EMBL" id="KAH8499647.1"/>
    </source>
</evidence>